<evidence type="ECO:0000256" key="1">
    <source>
        <dbReference type="ARBA" id="ARBA00004141"/>
    </source>
</evidence>
<evidence type="ECO:0000256" key="4">
    <source>
        <dbReference type="ARBA" id="ARBA00022989"/>
    </source>
</evidence>
<dbReference type="VEuPathDB" id="VectorBase:PHUM080720"/>
<feature type="transmembrane region" description="Helical" evidence="7">
    <location>
        <begin position="299"/>
        <end position="317"/>
    </location>
</feature>
<dbReference type="OMA" id="LIDNEDC"/>
<keyword evidence="3 7" id="KW-0812">Transmembrane</keyword>
<feature type="transmembrane region" description="Helical" evidence="7">
    <location>
        <begin position="485"/>
        <end position="505"/>
    </location>
</feature>
<keyword evidence="5 7" id="KW-0472">Membrane</keyword>
<dbReference type="FunCoup" id="E0VC82">
    <property type="interactions" value="239"/>
</dbReference>
<organism>
    <name type="scientific">Pediculus humanus subsp. corporis</name>
    <name type="common">Body louse</name>
    <dbReference type="NCBI Taxonomy" id="121224"/>
    <lineage>
        <taxon>Eukaryota</taxon>
        <taxon>Metazoa</taxon>
        <taxon>Ecdysozoa</taxon>
        <taxon>Arthropoda</taxon>
        <taxon>Hexapoda</taxon>
        <taxon>Insecta</taxon>
        <taxon>Pterygota</taxon>
        <taxon>Neoptera</taxon>
        <taxon>Paraneoptera</taxon>
        <taxon>Psocodea</taxon>
        <taxon>Troctomorpha</taxon>
        <taxon>Phthiraptera</taxon>
        <taxon>Anoplura</taxon>
        <taxon>Pediculidae</taxon>
        <taxon>Pediculus</taxon>
    </lineage>
</organism>
<feature type="transmembrane region" description="Helical" evidence="7">
    <location>
        <begin position="337"/>
        <end position="365"/>
    </location>
</feature>
<keyword evidence="6" id="KW-0325">Glycoprotein</keyword>
<evidence type="ECO:0000313" key="10">
    <source>
        <dbReference type="Proteomes" id="UP000009046"/>
    </source>
</evidence>
<feature type="transmembrane region" description="Helical" evidence="7">
    <location>
        <begin position="271"/>
        <end position="292"/>
    </location>
</feature>
<dbReference type="CTD" id="8231471"/>
<comment type="function">
    <text evidence="7">Choline transporter.</text>
</comment>
<evidence type="ECO:0000256" key="5">
    <source>
        <dbReference type="ARBA" id="ARBA00023136"/>
    </source>
</evidence>
<feature type="transmembrane region" description="Helical" evidence="7">
    <location>
        <begin position="629"/>
        <end position="649"/>
    </location>
</feature>
<dbReference type="InParanoid" id="E0VC82"/>
<feature type="transmembrane region" description="Helical" evidence="7">
    <location>
        <begin position="587"/>
        <end position="608"/>
    </location>
</feature>
<reference evidence="8" key="2">
    <citation type="submission" date="2007-04" db="EMBL/GenBank/DDBJ databases">
        <title>The genome of the human body louse.</title>
        <authorList>
            <consortium name="The Human Body Louse Genome Consortium"/>
            <person name="Kirkness E."/>
            <person name="Walenz B."/>
            <person name="Hass B."/>
            <person name="Bruggner R."/>
            <person name="Strausberg R."/>
        </authorList>
    </citation>
    <scope>NUCLEOTIDE SEQUENCE</scope>
    <source>
        <strain evidence="8">USDA</strain>
    </source>
</reference>
<proteinExistence type="inferred from homology"/>
<dbReference type="GeneID" id="8231471"/>
<dbReference type="EMBL" id="AAZO01000963">
    <property type="status" value="NOT_ANNOTATED_CDS"/>
    <property type="molecule type" value="Genomic_DNA"/>
</dbReference>
<keyword evidence="4 7" id="KW-1133">Transmembrane helix</keyword>
<dbReference type="KEGG" id="phu:Phum_PHUM080720"/>
<dbReference type="STRING" id="121224.E0VC82"/>
<dbReference type="InterPro" id="IPR007603">
    <property type="entry name" value="Choline_transptr-like"/>
</dbReference>
<keyword evidence="10" id="KW-1185">Reference proteome</keyword>
<comment type="similarity">
    <text evidence="2 7">Belongs to the CTL (choline transporter-like) family.</text>
</comment>
<dbReference type="RefSeq" id="XP_002423726.1">
    <property type="nucleotide sequence ID" value="XM_002423681.1"/>
</dbReference>
<gene>
    <name evidence="9" type="primary">8231471</name>
    <name evidence="8" type="ORF">Phum_PHUM080720</name>
</gene>
<evidence type="ECO:0000313" key="8">
    <source>
        <dbReference type="EMBL" id="EEB10988.1"/>
    </source>
</evidence>
<feature type="transmembrane region" description="Helical" evidence="7">
    <location>
        <begin position="435"/>
        <end position="465"/>
    </location>
</feature>
<dbReference type="EMBL" id="AAZO01000964">
    <property type="status" value="NOT_ANNOTATED_CDS"/>
    <property type="molecule type" value="Genomic_DNA"/>
</dbReference>
<sequence length="667" mass="77829">MKGSKYHNYPEKRLFRRRSCTDILCLALFIGCLAGWVCLGYFAVRTTPPNELFAPTDYRNRRCGYDDGVKDRPYVLYFDLLECVPPKASIFQCHTTRVCVSECPKENFYLKQHLNNFYDARSLRNKLICKDDFDKSKIRDKESAMKAIESKECAEWYLESKPVYRRCLYDCIELYKPDFIVTYLNEKPENVTQLTNTHLHFDTVYYHVLNSITDKDTIFRLAINKESDEFRSKIEKWEKSEISGAVGRQFFDASKFVAEFGHAIFQDLTIIWPWILIHVCGAAIISFFYIIIMRWISGILVWLSVFSSIGLLSYSKHRIHLAIELIKEGSKAVMCSWSAVVFPLFLWLLQLIFIAYAILLFAYLINSGIPVKRVKGLIESSECICHNGYVENSSCDEKTFDKYCHRINSNDIPCSTAKCVFSNEETKKQSIYFHLYNLFMIFWCLFFVSGFGQMVLASTFSTYYWTFNKDNLPVFMVGGSVWKVIRYHLGTVSLGSLLLALCNWIRVIIEYIYYYINKYDNCLIKFIKCCCSCFFWLLNAFLKFLNKNAYVMCAIHGKNFCTSAKIAFELLSRNILRVIILDRVTNFLFFLGKVTVTTCVGIIAFYFFTNPVPSIEDILNQEKRYKVDYYFVPMIIICAAGYFISSLFFKVYSMAVDTLFLCARKYI</sequence>
<dbReference type="EnsemblMetazoa" id="PHUM080720-RA">
    <property type="protein sequence ID" value="PHUM080720-PA"/>
    <property type="gene ID" value="PHUM080720"/>
</dbReference>
<evidence type="ECO:0000256" key="2">
    <source>
        <dbReference type="ARBA" id="ARBA00007168"/>
    </source>
</evidence>
<dbReference type="PANTHER" id="PTHR12385">
    <property type="entry name" value="CHOLINE TRANSPORTER-LIKE (SLC FAMILY 44)"/>
    <property type="match status" value="1"/>
</dbReference>
<dbReference type="HOGENOM" id="CLU_017181_3_1_1"/>
<dbReference type="eggNOG" id="KOG1362">
    <property type="taxonomic scope" value="Eukaryota"/>
</dbReference>
<reference evidence="8" key="1">
    <citation type="submission" date="2007-04" db="EMBL/GenBank/DDBJ databases">
        <title>Annotation of Pediculus humanus corporis strain USDA.</title>
        <authorList>
            <person name="Kirkness E."/>
            <person name="Hannick L."/>
            <person name="Hass B."/>
            <person name="Bruggner R."/>
            <person name="Lawson D."/>
            <person name="Bidwell S."/>
            <person name="Joardar V."/>
            <person name="Caler E."/>
            <person name="Walenz B."/>
            <person name="Inman J."/>
            <person name="Schobel S."/>
            <person name="Galinsky K."/>
            <person name="Amedeo P."/>
            <person name="Strausberg R."/>
        </authorList>
    </citation>
    <scope>NUCLEOTIDE SEQUENCE</scope>
    <source>
        <strain evidence="8">USDA</strain>
    </source>
</reference>
<dbReference type="OrthoDB" id="420519at2759"/>
<evidence type="ECO:0000256" key="7">
    <source>
        <dbReference type="RuleBase" id="RU368066"/>
    </source>
</evidence>
<protein>
    <recommendedName>
        <fullName evidence="7">Choline transporter-like protein</fullName>
    </recommendedName>
</protein>
<evidence type="ECO:0000313" key="9">
    <source>
        <dbReference type="EnsemblMetazoa" id="PHUM080720-PA"/>
    </source>
</evidence>
<dbReference type="GO" id="GO:0022857">
    <property type="term" value="F:transmembrane transporter activity"/>
    <property type="evidence" value="ECO:0007669"/>
    <property type="project" value="UniProtKB-UniRule"/>
</dbReference>
<accession>E0VC82</accession>
<evidence type="ECO:0000256" key="3">
    <source>
        <dbReference type="ARBA" id="ARBA00022692"/>
    </source>
</evidence>
<comment type="subcellular location">
    <subcellularLocation>
        <location evidence="7">Cell membrane</location>
        <topology evidence="7">Multi-pass membrane protein</topology>
    </subcellularLocation>
    <subcellularLocation>
        <location evidence="1">Membrane</location>
        <topology evidence="1">Multi-pass membrane protein</topology>
    </subcellularLocation>
</comment>
<dbReference type="AlphaFoldDB" id="E0VC82"/>
<dbReference type="EMBL" id="DS235048">
    <property type="protein sequence ID" value="EEB10988.1"/>
    <property type="molecule type" value="Genomic_DNA"/>
</dbReference>
<dbReference type="GO" id="GO:0005886">
    <property type="term" value="C:plasma membrane"/>
    <property type="evidence" value="ECO:0007669"/>
    <property type="project" value="UniProtKB-SubCell"/>
</dbReference>
<dbReference type="PANTHER" id="PTHR12385:SF14">
    <property type="entry name" value="CHOLINE TRANSPORTER-LIKE 2"/>
    <property type="match status" value="1"/>
</dbReference>
<dbReference type="Proteomes" id="UP000009046">
    <property type="component" value="Unassembled WGS sequence"/>
</dbReference>
<reference evidence="9" key="3">
    <citation type="submission" date="2021-02" db="UniProtKB">
        <authorList>
            <consortium name="EnsemblMetazoa"/>
        </authorList>
    </citation>
    <scope>IDENTIFICATION</scope>
    <source>
        <strain evidence="9">USDA</strain>
    </source>
</reference>
<dbReference type="Pfam" id="PF04515">
    <property type="entry name" value="Choline_transpo"/>
    <property type="match status" value="1"/>
</dbReference>
<name>E0VC82_PEDHC</name>
<evidence type="ECO:0000256" key="6">
    <source>
        <dbReference type="ARBA" id="ARBA00023180"/>
    </source>
</evidence>
<feature type="transmembrane region" description="Helical" evidence="7">
    <location>
        <begin position="21"/>
        <end position="44"/>
    </location>
</feature>